<comment type="caution">
    <text evidence="2">The sequence shown here is derived from an EMBL/GenBank/DDBJ whole genome shotgun (WGS) entry which is preliminary data.</text>
</comment>
<gene>
    <name evidence="2" type="ORF">E2C01_087954</name>
</gene>
<dbReference type="Proteomes" id="UP000324222">
    <property type="component" value="Unassembled WGS sequence"/>
</dbReference>
<name>A0A5B7JEQ2_PORTR</name>
<feature type="region of interest" description="Disordered" evidence="1">
    <location>
        <begin position="38"/>
        <end position="60"/>
    </location>
</feature>
<protein>
    <submittedName>
        <fullName evidence="2">Uncharacterized protein</fullName>
    </submittedName>
</protein>
<reference evidence="2 3" key="1">
    <citation type="submission" date="2019-05" db="EMBL/GenBank/DDBJ databases">
        <title>Another draft genome of Portunus trituberculatus and its Hox gene families provides insights of decapod evolution.</title>
        <authorList>
            <person name="Jeong J.-H."/>
            <person name="Song I."/>
            <person name="Kim S."/>
            <person name="Choi T."/>
            <person name="Kim D."/>
            <person name="Ryu S."/>
            <person name="Kim W."/>
        </authorList>
    </citation>
    <scope>NUCLEOTIDE SEQUENCE [LARGE SCALE GENOMIC DNA]</scope>
    <source>
        <tissue evidence="2">Muscle</tissue>
    </source>
</reference>
<evidence type="ECO:0000313" key="3">
    <source>
        <dbReference type="Proteomes" id="UP000324222"/>
    </source>
</evidence>
<dbReference type="EMBL" id="VSRR010092718">
    <property type="protein sequence ID" value="MPC92843.1"/>
    <property type="molecule type" value="Genomic_DNA"/>
</dbReference>
<proteinExistence type="predicted"/>
<keyword evidence="3" id="KW-1185">Reference proteome</keyword>
<organism evidence="2 3">
    <name type="scientific">Portunus trituberculatus</name>
    <name type="common">Swimming crab</name>
    <name type="synonym">Neptunus trituberculatus</name>
    <dbReference type="NCBI Taxonomy" id="210409"/>
    <lineage>
        <taxon>Eukaryota</taxon>
        <taxon>Metazoa</taxon>
        <taxon>Ecdysozoa</taxon>
        <taxon>Arthropoda</taxon>
        <taxon>Crustacea</taxon>
        <taxon>Multicrustacea</taxon>
        <taxon>Malacostraca</taxon>
        <taxon>Eumalacostraca</taxon>
        <taxon>Eucarida</taxon>
        <taxon>Decapoda</taxon>
        <taxon>Pleocyemata</taxon>
        <taxon>Brachyura</taxon>
        <taxon>Eubrachyura</taxon>
        <taxon>Portunoidea</taxon>
        <taxon>Portunidae</taxon>
        <taxon>Portuninae</taxon>
        <taxon>Portunus</taxon>
    </lineage>
</organism>
<feature type="compositionally biased region" description="Basic residues" evidence="1">
    <location>
        <begin position="49"/>
        <end position="60"/>
    </location>
</feature>
<sequence length="60" mass="6216">MLAHQTLTQSAALYKSCPGCAALYSVVLEPAGLDIVCEAGSDDSPKGRGPAKGKKKKRPT</sequence>
<accession>A0A5B7JEQ2</accession>
<evidence type="ECO:0000313" key="2">
    <source>
        <dbReference type="EMBL" id="MPC92843.1"/>
    </source>
</evidence>
<dbReference type="AlphaFoldDB" id="A0A5B7JEQ2"/>
<evidence type="ECO:0000256" key="1">
    <source>
        <dbReference type="SAM" id="MobiDB-lite"/>
    </source>
</evidence>